<keyword evidence="9" id="KW-1185">Reference proteome</keyword>
<dbReference type="EMBL" id="VJMH01000563">
    <property type="protein sequence ID" value="KAF0715535.1"/>
    <property type="molecule type" value="Genomic_DNA"/>
</dbReference>
<dbReference type="AlphaFoldDB" id="A0A485KBV9"/>
<evidence type="ECO:0000259" key="6">
    <source>
        <dbReference type="PROSITE" id="PS50240"/>
    </source>
</evidence>
<evidence type="ECO:0000256" key="5">
    <source>
        <dbReference type="SAM" id="SignalP"/>
    </source>
</evidence>
<gene>
    <name evidence="8" type="primary">Aste57867_3328</name>
    <name evidence="7" type="ORF">As57867_003318</name>
    <name evidence="8" type="ORF">ASTE57867_3328</name>
</gene>
<feature type="chain" id="PRO_5033436800" evidence="5">
    <location>
        <begin position="18"/>
        <end position="226"/>
    </location>
</feature>
<evidence type="ECO:0000256" key="3">
    <source>
        <dbReference type="ARBA" id="ARBA00023157"/>
    </source>
</evidence>
<keyword evidence="2" id="KW-0843">Virulence</keyword>
<evidence type="ECO:0000313" key="9">
    <source>
        <dbReference type="Proteomes" id="UP000332933"/>
    </source>
</evidence>
<dbReference type="OrthoDB" id="104223at2759"/>
<dbReference type="PROSITE" id="PS50240">
    <property type="entry name" value="TRYPSIN_DOM"/>
    <property type="match status" value="1"/>
</dbReference>
<dbReference type="Gene3D" id="2.40.10.10">
    <property type="entry name" value="Trypsin-like serine proteases"/>
    <property type="match status" value="1"/>
</dbReference>
<keyword evidence="4" id="KW-0325">Glycoprotein</keyword>
<dbReference type="SMART" id="SM00020">
    <property type="entry name" value="Tryp_SPc"/>
    <property type="match status" value="1"/>
</dbReference>
<dbReference type="PANTHER" id="PTHR24276">
    <property type="entry name" value="POLYSERASE-RELATED"/>
    <property type="match status" value="1"/>
</dbReference>
<sequence>MLPPLIVLSILASTVAASAHLNIVHGTEAAVGVAPYVVSVRLDNAAASTTCSRVLVAPRFVLTAAHCVFDGSKQYASIGSHFGNGTTDGERISVQLATRHPRYNITSKDFDFAVLELTYRPRIVHAQPIAISWDVYPPGTLAMHRGFGMVNYTTYLSAPADADPTGCRLQRPDHDQTHGQHAVHDRRQVLPRRLGRPPHGPRRYRPRQVDWDLVVGRYEMRIFRRV</sequence>
<reference evidence="7" key="2">
    <citation type="submission" date="2019-06" db="EMBL/GenBank/DDBJ databases">
        <title>Genomics analysis of Aphanomyces spp. identifies a new class of oomycete effector associated with host adaptation.</title>
        <authorList>
            <person name="Gaulin E."/>
        </authorList>
    </citation>
    <scope>NUCLEOTIDE SEQUENCE</scope>
    <source>
        <strain evidence="7">CBS 578.67</strain>
    </source>
</reference>
<evidence type="ECO:0000256" key="1">
    <source>
        <dbReference type="ARBA" id="ARBA00022729"/>
    </source>
</evidence>
<dbReference type="EMBL" id="CAADRA010000563">
    <property type="protein sequence ID" value="VFT80498.1"/>
    <property type="molecule type" value="Genomic_DNA"/>
</dbReference>
<dbReference type="SUPFAM" id="SSF50494">
    <property type="entry name" value="Trypsin-like serine proteases"/>
    <property type="match status" value="1"/>
</dbReference>
<dbReference type="PANTHER" id="PTHR24276:SF98">
    <property type="entry name" value="FI18310P1-RELATED"/>
    <property type="match status" value="1"/>
</dbReference>
<keyword evidence="1 5" id="KW-0732">Signal</keyword>
<feature type="signal peptide" evidence="5">
    <location>
        <begin position="1"/>
        <end position="17"/>
    </location>
</feature>
<dbReference type="InterPro" id="IPR043504">
    <property type="entry name" value="Peptidase_S1_PA_chymotrypsin"/>
</dbReference>
<dbReference type="GO" id="GO:0004252">
    <property type="term" value="F:serine-type endopeptidase activity"/>
    <property type="evidence" value="ECO:0007669"/>
    <property type="project" value="InterPro"/>
</dbReference>
<accession>A0A485KBV9</accession>
<keyword evidence="3" id="KW-1015">Disulfide bond</keyword>
<feature type="domain" description="Peptidase S1" evidence="6">
    <location>
        <begin position="23"/>
        <end position="148"/>
    </location>
</feature>
<name>A0A485KBV9_9STRA</name>
<dbReference type="Pfam" id="PF00089">
    <property type="entry name" value="Trypsin"/>
    <property type="match status" value="1"/>
</dbReference>
<dbReference type="InterPro" id="IPR050430">
    <property type="entry name" value="Peptidase_S1"/>
</dbReference>
<dbReference type="Proteomes" id="UP000332933">
    <property type="component" value="Unassembled WGS sequence"/>
</dbReference>
<evidence type="ECO:0000313" key="7">
    <source>
        <dbReference type="EMBL" id="KAF0715535.1"/>
    </source>
</evidence>
<protein>
    <submittedName>
        <fullName evidence="8">Aste57867_3328 protein</fullName>
    </submittedName>
</protein>
<reference evidence="8 9" key="1">
    <citation type="submission" date="2019-03" db="EMBL/GenBank/DDBJ databases">
        <authorList>
            <person name="Gaulin E."/>
            <person name="Dumas B."/>
        </authorList>
    </citation>
    <scope>NUCLEOTIDE SEQUENCE [LARGE SCALE GENOMIC DNA]</scope>
    <source>
        <strain evidence="8">CBS 568.67</strain>
    </source>
</reference>
<organism evidence="8 9">
    <name type="scientific">Aphanomyces stellatus</name>
    <dbReference type="NCBI Taxonomy" id="120398"/>
    <lineage>
        <taxon>Eukaryota</taxon>
        <taxon>Sar</taxon>
        <taxon>Stramenopiles</taxon>
        <taxon>Oomycota</taxon>
        <taxon>Saprolegniomycetes</taxon>
        <taxon>Saprolegniales</taxon>
        <taxon>Verrucalvaceae</taxon>
        <taxon>Aphanomyces</taxon>
    </lineage>
</organism>
<dbReference type="InterPro" id="IPR009003">
    <property type="entry name" value="Peptidase_S1_PA"/>
</dbReference>
<evidence type="ECO:0000256" key="4">
    <source>
        <dbReference type="ARBA" id="ARBA00023180"/>
    </source>
</evidence>
<dbReference type="PROSITE" id="PS00134">
    <property type="entry name" value="TRYPSIN_HIS"/>
    <property type="match status" value="1"/>
</dbReference>
<dbReference type="InterPro" id="IPR001254">
    <property type="entry name" value="Trypsin_dom"/>
</dbReference>
<dbReference type="GO" id="GO:0006508">
    <property type="term" value="P:proteolysis"/>
    <property type="evidence" value="ECO:0007669"/>
    <property type="project" value="InterPro"/>
</dbReference>
<proteinExistence type="predicted"/>
<evidence type="ECO:0000313" key="8">
    <source>
        <dbReference type="EMBL" id="VFT80498.1"/>
    </source>
</evidence>
<dbReference type="InterPro" id="IPR018114">
    <property type="entry name" value="TRYPSIN_HIS"/>
</dbReference>
<evidence type="ECO:0000256" key="2">
    <source>
        <dbReference type="ARBA" id="ARBA00023026"/>
    </source>
</evidence>